<accession>A0ABS4SCU9</accession>
<sequence length="66" mass="7035">MPDGRSVPAPSPSDCPLDFDHQTFVAMLEEGLASLASEGAVSPDELDRMIDAAFDEQDAQAAKTRL</sequence>
<dbReference type="Proteomes" id="UP000781958">
    <property type="component" value="Unassembled WGS sequence"/>
</dbReference>
<proteinExistence type="predicted"/>
<dbReference type="RefSeq" id="WP_209762331.1">
    <property type="nucleotide sequence ID" value="NZ_JAGINP010000001.1"/>
</dbReference>
<protein>
    <submittedName>
        <fullName evidence="1">Uncharacterized protein</fullName>
    </submittedName>
</protein>
<evidence type="ECO:0000313" key="2">
    <source>
        <dbReference type="Proteomes" id="UP000781958"/>
    </source>
</evidence>
<evidence type="ECO:0000313" key="1">
    <source>
        <dbReference type="EMBL" id="MBP2290384.1"/>
    </source>
</evidence>
<comment type="caution">
    <text evidence="1">The sequence shown here is derived from an EMBL/GenBank/DDBJ whole genome shotgun (WGS) entry which is preliminary data.</text>
</comment>
<gene>
    <name evidence="1" type="ORF">J2851_000121</name>
</gene>
<keyword evidence="2" id="KW-1185">Reference proteome</keyword>
<dbReference type="EMBL" id="JAGINP010000001">
    <property type="protein sequence ID" value="MBP2290384.1"/>
    <property type="molecule type" value="Genomic_DNA"/>
</dbReference>
<reference evidence="1 2" key="1">
    <citation type="submission" date="2021-03" db="EMBL/GenBank/DDBJ databases">
        <title>Genomic Encyclopedia of Type Strains, Phase III (KMG-III): the genomes of soil and plant-associated and newly described type strains.</title>
        <authorList>
            <person name="Whitman W."/>
        </authorList>
    </citation>
    <scope>NUCLEOTIDE SEQUENCE [LARGE SCALE GENOMIC DNA]</scope>
    <source>
        <strain evidence="1 2">IMMIB AFH-6</strain>
    </source>
</reference>
<name>A0ABS4SCU9_9PROT</name>
<organism evidence="1 2">
    <name type="scientific">Azospirillum rugosum</name>
    <dbReference type="NCBI Taxonomy" id="416170"/>
    <lineage>
        <taxon>Bacteria</taxon>
        <taxon>Pseudomonadati</taxon>
        <taxon>Pseudomonadota</taxon>
        <taxon>Alphaproteobacteria</taxon>
        <taxon>Rhodospirillales</taxon>
        <taxon>Azospirillaceae</taxon>
        <taxon>Azospirillum</taxon>
    </lineage>
</organism>